<dbReference type="RefSeq" id="WP_075192832.1">
    <property type="nucleotide sequence ID" value="NZ_JADKNN010000066.1"/>
</dbReference>
<keyword evidence="6" id="KW-1185">Reference proteome</keyword>
<dbReference type="EMBL" id="MSAE01000011">
    <property type="protein sequence ID" value="PUX15765.1"/>
    <property type="molecule type" value="Genomic_DNA"/>
</dbReference>
<feature type="chain" id="PRO_5015692465" evidence="1">
    <location>
        <begin position="29"/>
        <end position="403"/>
    </location>
</feature>
<dbReference type="EMBL" id="WAGD01000073">
    <property type="protein sequence ID" value="KAB0873348.1"/>
    <property type="molecule type" value="Genomic_DNA"/>
</dbReference>
<feature type="domain" description="Lysozyme inhibitor LprI-like N-terminal" evidence="2">
    <location>
        <begin position="33"/>
        <end position="112"/>
    </location>
</feature>
<dbReference type="PANTHER" id="PTHR37549:SF1">
    <property type="entry name" value="LIPOPROTEIN LPRI"/>
    <property type="match status" value="1"/>
</dbReference>
<dbReference type="InterPro" id="IPR052755">
    <property type="entry name" value="Lysozyme_Inhibitor_LprI"/>
</dbReference>
<dbReference type="InterPro" id="IPR009739">
    <property type="entry name" value="LprI-like_N"/>
</dbReference>
<accession>A0A2T7AV34</accession>
<dbReference type="PANTHER" id="PTHR37549">
    <property type="entry name" value="LIPOPROTEIN LPRI"/>
    <property type="match status" value="1"/>
</dbReference>
<dbReference type="GO" id="GO:0005576">
    <property type="term" value="C:extracellular region"/>
    <property type="evidence" value="ECO:0007669"/>
    <property type="project" value="TreeGrafter"/>
</dbReference>
<dbReference type="AlphaFoldDB" id="A0A2T7AV34"/>
<reference evidence="3 6" key="2">
    <citation type="submission" date="2019-08" db="EMBL/GenBank/DDBJ databases">
        <title>Prevalence, distribution, and phylogeny of type two toxin-antitoxin genes possessed by Cronobacter species where C. sakazakii homologs follow sequence type lineages.</title>
        <authorList>
            <person name="Finkelstein S."/>
            <person name="Negrete F."/>
            <person name="Jang H."/>
            <person name="Gopinath G.R."/>
            <person name="Tall B.D."/>
        </authorList>
    </citation>
    <scope>NUCLEOTIDE SEQUENCE [LARGE SCALE GENOMIC DNA]</scope>
    <source>
        <strain evidence="3 6">MOD1_GK1257</strain>
    </source>
</reference>
<proteinExistence type="predicted"/>
<gene>
    <name evidence="4" type="ORF">AUN14_07155</name>
    <name evidence="3" type="ORF">FZI19_19140</name>
</gene>
<dbReference type="Gene3D" id="1.20.1270.180">
    <property type="match status" value="1"/>
</dbReference>
<comment type="caution">
    <text evidence="4">The sequence shown here is derived from an EMBL/GenBank/DDBJ whole genome shotgun (WGS) entry which is preliminary data.</text>
</comment>
<evidence type="ECO:0000313" key="3">
    <source>
        <dbReference type="EMBL" id="KAB0873348.1"/>
    </source>
</evidence>
<keyword evidence="1" id="KW-0732">Signal</keyword>
<organism evidence="4 5">
    <name type="scientific">Cronobacter muytjensii</name>
    <dbReference type="NCBI Taxonomy" id="413501"/>
    <lineage>
        <taxon>Bacteria</taxon>
        <taxon>Pseudomonadati</taxon>
        <taxon>Pseudomonadota</taxon>
        <taxon>Gammaproteobacteria</taxon>
        <taxon>Enterobacterales</taxon>
        <taxon>Enterobacteriaceae</taxon>
        <taxon>Cronobacter</taxon>
    </lineage>
</organism>
<dbReference type="Proteomes" id="UP000469927">
    <property type="component" value="Unassembled WGS sequence"/>
</dbReference>
<evidence type="ECO:0000256" key="1">
    <source>
        <dbReference type="SAM" id="SignalP"/>
    </source>
</evidence>
<reference evidence="4 5" key="1">
    <citation type="submission" date="2016-12" db="EMBL/GenBank/DDBJ databases">
        <title>Analysis of the Molecular Diversity Among Cronobacter Species Isolated from Filth Flies Using a Pan Genomic DNA Microarray.</title>
        <authorList>
            <person name="Pava-Ripoll M."/>
            <person name="Tall B."/>
            <person name="Farber J."/>
            <person name="Fanning S."/>
            <person name="Lehner A."/>
            <person name="Stephan R."/>
            <person name="Pagotto F."/>
            <person name="Iverson C."/>
            <person name="Ziobro G."/>
            <person name="Miller A."/>
            <person name="Pearson R."/>
            <person name="Yan Q."/>
            <person name="Kim M."/>
            <person name="Jeong S."/>
            <person name="Park J."/>
            <person name="Jun S."/>
            <person name="Choi H."/>
            <person name="Chung T."/>
            <person name="Yoo Y."/>
            <person name="Park E."/>
            <person name="Hwang S."/>
            <person name="Lee B."/>
            <person name="Sathyamoorthy V."/>
            <person name="Carter L."/>
            <person name="Mammel M."/>
            <person name="Jackson S."/>
            <person name="Kothary M."/>
            <person name="Patel I."/>
            <person name="Grim C."/>
            <person name="Gopinath G."/>
            <person name="Gangiredla J."/>
            <person name="Chase H."/>
        </authorList>
    </citation>
    <scope>NUCLEOTIDE SEQUENCE [LARGE SCALE GENOMIC DNA]</scope>
    <source>
        <strain evidence="4 5">MOD1-Md1s</strain>
    </source>
</reference>
<dbReference type="Pfam" id="PF07007">
    <property type="entry name" value="LprI"/>
    <property type="match status" value="1"/>
</dbReference>
<dbReference type="OrthoDB" id="5957809at2"/>
<dbReference type="Proteomes" id="UP000244378">
    <property type="component" value="Unassembled WGS sequence"/>
</dbReference>
<evidence type="ECO:0000313" key="5">
    <source>
        <dbReference type="Proteomes" id="UP000244378"/>
    </source>
</evidence>
<feature type="signal peptide" evidence="1">
    <location>
        <begin position="1"/>
        <end position="28"/>
    </location>
</feature>
<name>A0A2T7AV34_9ENTR</name>
<evidence type="ECO:0000259" key="2">
    <source>
        <dbReference type="Pfam" id="PF07007"/>
    </source>
</evidence>
<evidence type="ECO:0000313" key="6">
    <source>
        <dbReference type="Proteomes" id="UP000469927"/>
    </source>
</evidence>
<protein>
    <submittedName>
        <fullName evidence="4">DUF1311 domain-containing protein</fullName>
    </submittedName>
</protein>
<evidence type="ECO:0000313" key="4">
    <source>
        <dbReference type="EMBL" id="PUX15765.1"/>
    </source>
</evidence>
<sequence>MKATFRLTTLRRLALCVTLACGASPALAASFDCDKAGTPVEHAICQQQALGELDSKINDDYLRAMGSLPAQDATALRTEQRAWLKTRNACAGSTNEIRACLTTTMKTRADALNDIARHAAHGFDAAVSLIPDSPVNAADKLRAYQTPLASAWLVYLNHFMPASGVTAQEASKRHQIALDGLKDDDFAYAIMKDIEKDPKESKDKAVLTLLRMNIERMDYQWADDDDRPYVHCFIFAAQGEAAYEAFGSLYGSTRDSAAPICKPQDVIFDAPAWTALNEAFSEPLAKASEGAGTIQHASYADWRMFELHVTVKPEDYLNAAAQVKKPRDSEQEIREWKDEAAWPKAQREKALAALEPARKATQAWLQNDRGWTADNARKGADNIVGQWLDDRVIFIDGSGWTGE</sequence>